<comment type="caution">
    <text evidence="4">The sequence shown here is derived from an EMBL/GenBank/DDBJ whole genome shotgun (WGS) entry which is preliminary data.</text>
</comment>
<evidence type="ECO:0000259" key="2">
    <source>
        <dbReference type="Pfam" id="PF00326"/>
    </source>
</evidence>
<reference evidence="4 5" key="1">
    <citation type="submission" date="2016-07" db="EMBL/GenBank/DDBJ databases">
        <title>Pervasive Adenine N6-methylation of Active Genes in Fungi.</title>
        <authorList>
            <consortium name="DOE Joint Genome Institute"/>
            <person name="Mondo S.J."/>
            <person name="Dannebaum R.O."/>
            <person name="Kuo R.C."/>
            <person name="Labutti K."/>
            <person name="Haridas S."/>
            <person name="Kuo A."/>
            <person name="Salamov A."/>
            <person name="Ahrendt S.R."/>
            <person name="Lipzen A."/>
            <person name="Sullivan W."/>
            <person name="Andreopoulos W.B."/>
            <person name="Clum A."/>
            <person name="Lindquist E."/>
            <person name="Daum C."/>
            <person name="Ramamoorthy G.K."/>
            <person name="Gryganskyi A."/>
            <person name="Culley D."/>
            <person name="Magnuson J.K."/>
            <person name="James T.Y."/>
            <person name="O'Malley M.A."/>
            <person name="Stajich J.E."/>
            <person name="Spatafora J.W."/>
            <person name="Visel A."/>
            <person name="Grigoriev I.V."/>
        </authorList>
    </citation>
    <scope>NUCLEOTIDE SEQUENCE [LARGE SCALE GENOMIC DNA]</scope>
    <source>
        <strain evidence="4 5">CBS 931.73</strain>
    </source>
</reference>
<dbReference type="EMBL" id="MCFE01000021">
    <property type="protein sequence ID" value="ORY05867.1"/>
    <property type="molecule type" value="Genomic_DNA"/>
</dbReference>
<evidence type="ECO:0000259" key="3">
    <source>
        <dbReference type="Pfam" id="PF07859"/>
    </source>
</evidence>
<feature type="domain" description="Alpha/beta hydrolase fold-3" evidence="3">
    <location>
        <begin position="36"/>
        <end position="162"/>
    </location>
</feature>
<dbReference type="AlphaFoldDB" id="A0A1Y1Z792"/>
<dbReference type="InterPro" id="IPR001375">
    <property type="entry name" value="Peptidase_S9_cat"/>
</dbReference>
<evidence type="ECO:0000313" key="5">
    <source>
        <dbReference type="Proteomes" id="UP000193498"/>
    </source>
</evidence>
<organism evidence="4 5">
    <name type="scientific">Basidiobolus meristosporus CBS 931.73</name>
    <dbReference type="NCBI Taxonomy" id="1314790"/>
    <lineage>
        <taxon>Eukaryota</taxon>
        <taxon>Fungi</taxon>
        <taxon>Fungi incertae sedis</taxon>
        <taxon>Zoopagomycota</taxon>
        <taxon>Entomophthoromycotina</taxon>
        <taxon>Basidiobolomycetes</taxon>
        <taxon>Basidiobolales</taxon>
        <taxon>Basidiobolaceae</taxon>
        <taxon>Basidiobolus</taxon>
    </lineage>
</organism>
<dbReference type="InterPro" id="IPR029058">
    <property type="entry name" value="AB_hydrolase_fold"/>
</dbReference>
<evidence type="ECO:0000256" key="1">
    <source>
        <dbReference type="ARBA" id="ARBA00022801"/>
    </source>
</evidence>
<evidence type="ECO:0000313" key="4">
    <source>
        <dbReference type="EMBL" id="ORY05867.1"/>
    </source>
</evidence>
<dbReference type="InParanoid" id="A0A1Y1Z792"/>
<dbReference type="Proteomes" id="UP000193498">
    <property type="component" value="Unassembled WGS sequence"/>
</dbReference>
<dbReference type="InterPro" id="IPR013094">
    <property type="entry name" value="AB_hydrolase_3"/>
</dbReference>
<dbReference type="PANTHER" id="PTHR48081">
    <property type="entry name" value="AB HYDROLASE SUPERFAMILY PROTEIN C4A8.06C"/>
    <property type="match status" value="1"/>
</dbReference>
<dbReference type="Gene3D" id="3.40.50.1820">
    <property type="entry name" value="alpha/beta hydrolase"/>
    <property type="match status" value="1"/>
</dbReference>
<gene>
    <name evidence="4" type="ORF">K493DRAFT_374020</name>
</gene>
<feature type="domain" description="Peptidase S9 prolyl oligopeptidase catalytic" evidence="2">
    <location>
        <begin position="229"/>
        <end position="294"/>
    </location>
</feature>
<protein>
    <submittedName>
        <fullName evidence="4">Alpha/beta-hydrolase</fullName>
    </submittedName>
</protein>
<dbReference type="GO" id="GO:0006508">
    <property type="term" value="P:proteolysis"/>
    <property type="evidence" value="ECO:0007669"/>
    <property type="project" value="InterPro"/>
</dbReference>
<dbReference type="Pfam" id="PF00326">
    <property type="entry name" value="Peptidase_S9"/>
    <property type="match status" value="1"/>
</dbReference>
<sequence length="321" mass="35848">MTYSLSTFIYKEIEETKIHADVYTPLCPVDSNAPVIMYIHGGYYIRGDRKTIPKSFVTEAVRRNWVVVSIDYRLAPETKQAEILQDVKDAYTWVHEALPNACSFSSIDTSRIIVVGGSAGGNAAVLSGYYCSPKPVALVGIYPYNDCRTISSEKSYSSEEFSEIQKLMQEIDATKTSPLPTGEPVKIELEDGVPTIYNVNFNSKRNVRNTKFRELGILAPLIIGFNPRSSENISKLEKLTPSSMINENYPPIYLVHGANDLLVPSEHPKEIESACKRLGVEVTLDIVPGAGHCFDFCIEDGGEVFRKHILPMFDFMAVKFQ</sequence>
<dbReference type="Pfam" id="PF07859">
    <property type="entry name" value="Abhydrolase_3"/>
    <property type="match status" value="1"/>
</dbReference>
<name>A0A1Y1Z792_9FUNG</name>
<dbReference type="SUPFAM" id="SSF53474">
    <property type="entry name" value="alpha/beta-Hydrolases"/>
    <property type="match status" value="1"/>
</dbReference>
<proteinExistence type="predicted"/>
<accession>A0A1Y1Z792</accession>
<keyword evidence="5" id="KW-1185">Reference proteome</keyword>
<keyword evidence="1 4" id="KW-0378">Hydrolase</keyword>
<dbReference type="InterPro" id="IPR050300">
    <property type="entry name" value="GDXG_lipolytic_enzyme"/>
</dbReference>
<dbReference type="OrthoDB" id="19653at2759"/>
<dbReference type="GO" id="GO:0008236">
    <property type="term" value="F:serine-type peptidase activity"/>
    <property type="evidence" value="ECO:0007669"/>
    <property type="project" value="InterPro"/>
</dbReference>
<dbReference type="STRING" id="1314790.A0A1Y1Z792"/>